<dbReference type="NCBIfam" id="TIGR01021">
    <property type="entry name" value="rpsE_bact"/>
    <property type="match status" value="1"/>
</dbReference>
<reference evidence="11 12" key="1">
    <citation type="journal article" date="2016" name="Nat. Commun.">
        <title>Thousands of microbial genomes shed light on interconnected biogeochemical processes in an aquifer system.</title>
        <authorList>
            <person name="Anantharaman K."/>
            <person name="Brown C.T."/>
            <person name="Hug L.A."/>
            <person name="Sharon I."/>
            <person name="Castelle C.J."/>
            <person name="Probst A.J."/>
            <person name="Thomas B.C."/>
            <person name="Singh A."/>
            <person name="Wilkins M.J."/>
            <person name="Karaoz U."/>
            <person name="Brodie E.L."/>
            <person name="Williams K.H."/>
            <person name="Hubbard S.S."/>
            <person name="Banfield J.F."/>
        </authorList>
    </citation>
    <scope>NUCLEOTIDE SEQUENCE [LARGE SCALE GENOMIC DNA]</scope>
</reference>
<comment type="similarity">
    <text evidence="1 9">Belongs to the universal ribosomal protein uS5 family.</text>
</comment>
<comment type="caution">
    <text evidence="11">The sequence shown here is derived from an EMBL/GenBank/DDBJ whole genome shotgun (WGS) entry which is preliminary data.</text>
</comment>
<protein>
    <recommendedName>
        <fullName evidence="6">Small ribosomal subunit protein uS5</fullName>
    </recommendedName>
    <alternativeName>
        <fullName evidence="7">30S ribosomal protein S5</fullName>
    </alternativeName>
</protein>
<evidence type="ECO:0000256" key="3">
    <source>
        <dbReference type="ARBA" id="ARBA00022884"/>
    </source>
</evidence>
<evidence type="ECO:0000313" key="12">
    <source>
        <dbReference type="Proteomes" id="UP000176651"/>
    </source>
</evidence>
<evidence type="ECO:0000259" key="10">
    <source>
        <dbReference type="PROSITE" id="PS50881"/>
    </source>
</evidence>
<name>A0A1F4NT06_UNCK3</name>
<proteinExistence type="inferred from homology"/>
<dbReference type="GO" id="GO:0003735">
    <property type="term" value="F:structural constituent of ribosome"/>
    <property type="evidence" value="ECO:0007669"/>
    <property type="project" value="UniProtKB-UniRule"/>
</dbReference>
<dbReference type="GO" id="GO:0005737">
    <property type="term" value="C:cytoplasm"/>
    <property type="evidence" value="ECO:0007669"/>
    <property type="project" value="UniProtKB-ARBA"/>
</dbReference>
<dbReference type="GO" id="GO:0015935">
    <property type="term" value="C:small ribosomal subunit"/>
    <property type="evidence" value="ECO:0007669"/>
    <property type="project" value="InterPro"/>
</dbReference>
<evidence type="ECO:0000256" key="7">
    <source>
        <dbReference type="ARBA" id="ARBA00035519"/>
    </source>
</evidence>
<dbReference type="Proteomes" id="UP000176651">
    <property type="component" value="Unassembled WGS sequence"/>
</dbReference>
<dbReference type="PANTHER" id="PTHR48277:SF1">
    <property type="entry name" value="MITOCHONDRIAL RIBOSOMAL PROTEIN S5"/>
    <property type="match status" value="1"/>
</dbReference>
<dbReference type="GO" id="GO:0042254">
    <property type="term" value="P:ribosome biogenesis"/>
    <property type="evidence" value="ECO:0007669"/>
    <property type="project" value="UniProtKB-ARBA"/>
</dbReference>
<dbReference type="InterPro" id="IPR000851">
    <property type="entry name" value="Ribosomal_uS5"/>
</dbReference>
<dbReference type="Pfam" id="PF00333">
    <property type="entry name" value="Ribosomal_S5"/>
    <property type="match status" value="1"/>
</dbReference>
<keyword evidence="4 8" id="KW-0689">Ribosomal protein</keyword>
<gene>
    <name evidence="11" type="ORF">A2V68_01975</name>
</gene>
<keyword evidence="2" id="KW-0699">rRNA-binding</keyword>
<dbReference type="PROSITE" id="PS50881">
    <property type="entry name" value="S5_DSRBD"/>
    <property type="match status" value="1"/>
</dbReference>
<dbReference type="PANTHER" id="PTHR48277">
    <property type="entry name" value="MITOCHONDRIAL RIBOSOMAL PROTEIN S5"/>
    <property type="match status" value="1"/>
</dbReference>
<dbReference type="FunFam" id="3.30.230.10:FF:000002">
    <property type="entry name" value="30S ribosomal protein S5"/>
    <property type="match status" value="1"/>
</dbReference>
<organism evidence="11 12">
    <name type="scientific">candidate division Kazan bacterium RBG_13_50_9</name>
    <dbReference type="NCBI Taxonomy" id="1798535"/>
    <lineage>
        <taxon>Bacteria</taxon>
        <taxon>Bacteria division Kazan-3B-28</taxon>
    </lineage>
</organism>
<dbReference type="FunFam" id="3.30.160.20:FF:000001">
    <property type="entry name" value="30S ribosomal protein S5"/>
    <property type="match status" value="1"/>
</dbReference>
<evidence type="ECO:0000256" key="5">
    <source>
        <dbReference type="ARBA" id="ARBA00023274"/>
    </source>
</evidence>
<dbReference type="InterPro" id="IPR013810">
    <property type="entry name" value="Ribosomal_uS5_N"/>
</dbReference>
<evidence type="ECO:0000256" key="8">
    <source>
        <dbReference type="PROSITE-ProRule" id="PRU00268"/>
    </source>
</evidence>
<evidence type="ECO:0000256" key="2">
    <source>
        <dbReference type="ARBA" id="ARBA00022730"/>
    </source>
</evidence>
<dbReference type="InterPro" id="IPR020568">
    <property type="entry name" value="Ribosomal_Su5_D2-typ_SF"/>
</dbReference>
<dbReference type="Gene3D" id="3.30.160.20">
    <property type="match status" value="1"/>
</dbReference>
<dbReference type="InterPro" id="IPR005712">
    <property type="entry name" value="Ribosomal_uS5_bac-type"/>
</dbReference>
<evidence type="ECO:0000313" key="11">
    <source>
        <dbReference type="EMBL" id="OGB74448.1"/>
    </source>
</evidence>
<dbReference type="EMBL" id="META01000002">
    <property type="protein sequence ID" value="OGB74448.1"/>
    <property type="molecule type" value="Genomic_DNA"/>
</dbReference>
<sequence>MRQDTRRHPEEKEFIERVLEINRVTRVVKGGKRMRFRALVVIGDLKGRVGWGMGKAADVSGAIAKAVSAAKKQVTKLMFKGSSIPYPVRYTFKSAKILLKPASLGTGIIAGGSMRTVLQLAGIKDVVGKALGSQNKTSNTVATILALGSIVSLDDLRQIHDRHQDKPKLAKAAKS</sequence>
<dbReference type="InterPro" id="IPR005324">
    <property type="entry name" value="Ribosomal_uS5_C"/>
</dbReference>
<dbReference type="STRING" id="1798535.A2V68_01975"/>
<dbReference type="SUPFAM" id="SSF54768">
    <property type="entry name" value="dsRNA-binding domain-like"/>
    <property type="match status" value="1"/>
</dbReference>
<evidence type="ECO:0000256" key="4">
    <source>
        <dbReference type="ARBA" id="ARBA00022980"/>
    </source>
</evidence>
<evidence type="ECO:0000256" key="9">
    <source>
        <dbReference type="RuleBase" id="RU003823"/>
    </source>
</evidence>
<accession>A0A1F4NT06</accession>
<dbReference type="InterPro" id="IPR018192">
    <property type="entry name" value="Ribosomal_uS5_N_CS"/>
</dbReference>
<evidence type="ECO:0000256" key="6">
    <source>
        <dbReference type="ARBA" id="ARBA00035255"/>
    </source>
</evidence>
<dbReference type="AlphaFoldDB" id="A0A1F4NT06"/>
<feature type="domain" description="S5 DRBM" evidence="10">
    <location>
        <begin position="14"/>
        <end position="77"/>
    </location>
</feature>
<dbReference type="Pfam" id="PF03719">
    <property type="entry name" value="Ribosomal_S5_C"/>
    <property type="match status" value="1"/>
</dbReference>
<dbReference type="PROSITE" id="PS00585">
    <property type="entry name" value="RIBOSOMAL_S5"/>
    <property type="match status" value="1"/>
</dbReference>
<keyword evidence="5 8" id="KW-0687">Ribonucleoprotein</keyword>
<dbReference type="InterPro" id="IPR014721">
    <property type="entry name" value="Ribsml_uS5_D2-typ_fold_subgr"/>
</dbReference>
<evidence type="ECO:0000256" key="1">
    <source>
        <dbReference type="ARBA" id="ARBA00008945"/>
    </source>
</evidence>
<dbReference type="SUPFAM" id="SSF54211">
    <property type="entry name" value="Ribosomal protein S5 domain 2-like"/>
    <property type="match status" value="1"/>
</dbReference>
<dbReference type="GO" id="GO:0006412">
    <property type="term" value="P:translation"/>
    <property type="evidence" value="ECO:0007669"/>
    <property type="project" value="InterPro"/>
</dbReference>
<keyword evidence="3" id="KW-0694">RNA-binding</keyword>
<dbReference type="GO" id="GO:0019843">
    <property type="term" value="F:rRNA binding"/>
    <property type="evidence" value="ECO:0007669"/>
    <property type="project" value="UniProtKB-KW"/>
</dbReference>
<dbReference type="Gene3D" id="3.30.230.10">
    <property type="match status" value="1"/>
</dbReference>